<dbReference type="Proteomes" id="UP001627284">
    <property type="component" value="Unassembled WGS sequence"/>
</dbReference>
<proteinExistence type="predicted"/>
<dbReference type="EMBL" id="JBJKTR010000008">
    <property type="protein sequence ID" value="KAL3360700.1"/>
    <property type="molecule type" value="Genomic_DNA"/>
</dbReference>
<evidence type="ECO:0000313" key="1">
    <source>
        <dbReference type="EMBL" id="KAL3360700.1"/>
    </source>
</evidence>
<organism evidence="1 2">
    <name type="scientific">Solanum stoloniferum</name>
    <dbReference type="NCBI Taxonomy" id="62892"/>
    <lineage>
        <taxon>Eukaryota</taxon>
        <taxon>Viridiplantae</taxon>
        <taxon>Streptophyta</taxon>
        <taxon>Embryophyta</taxon>
        <taxon>Tracheophyta</taxon>
        <taxon>Spermatophyta</taxon>
        <taxon>Magnoliopsida</taxon>
        <taxon>eudicotyledons</taxon>
        <taxon>Gunneridae</taxon>
        <taxon>Pentapetalae</taxon>
        <taxon>asterids</taxon>
        <taxon>lamiids</taxon>
        <taxon>Solanales</taxon>
        <taxon>Solanaceae</taxon>
        <taxon>Solanoideae</taxon>
        <taxon>Solaneae</taxon>
        <taxon>Solanum</taxon>
    </lineage>
</organism>
<dbReference type="AlphaFoldDB" id="A0ABD2TWQ3"/>
<protein>
    <submittedName>
        <fullName evidence="1">Uncharacterized protein</fullName>
    </submittedName>
</protein>
<accession>A0ABD2TWQ3</accession>
<reference evidence="1 2" key="1">
    <citation type="submission" date="2024-05" db="EMBL/GenBank/DDBJ databases">
        <title>De novo assembly of an allotetraploid wild potato.</title>
        <authorList>
            <person name="Hosaka A.J."/>
        </authorList>
    </citation>
    <scope>NUCLEOTIDE SEQUENCE [LARGE SCALE GENOMIC DNA]</scope>
    <source>
        <tissue evidence="1">Young leaves</tissue>
    </source>
</reference>
<name>A0ABD2TWQ3_9SOLN</name>
<evidence type="ECO:0000313" key="2">
    <source>
        <dbReference type="Proteomes" id="UP001627284"/>
    </source>
</evidence>
<gene>
    <name evidence="1" type="ORF">AABB24_013910</name>
</gene>
<feature type="non-terminal residue" evidence="1">
    <location>
        <position position="1"/>
    </location>
</feature>
<sequence length="111" mass="12101">SDTPHFTPPLSSISPRVGLNLTYFPPPRSVEHLCVSPEAIYSSLSQFAVVRYTLVDAVDFKIVSTKMPSYVHCWLNSMCSGSSTGASLRSLALPVSFGEPPCILEDSTFIF</sequence>
<keyword evidence="2" id="KW-1185">Reference proteome</keyword>
<comment type="caution">
    <text evidence="1">The sequence shown here is derived from an EMBL/GenBank/DDBJ whole genome shotgun (WGS) entry which is preliminary data.</text>
</comment>